<dbReference type="CDD" id="cd03257">
    <property type="entry name" value="ABC_NikE_OppD_transporters"/>
    <property type="match status" value="1"/>
</dbReference>
<dbReference type="GO" id="GO:0016887">
    <property type="term" value="F:ATP hydrolysis activity"/>
    <property type="evidence" value="ECO:0007669"/>
    <property type="project" value="InterPro"/>
</dbReference>
<dbReference type="CDD" id="cd06261">
    <property type="entry name" value="TM_PBP2"/>
    <property type="match status" value="1"/>
</dbReference>
<dbReference type="PROSITE" id="PS00211">
    <property type="entry name" value="ABC_TRANSPORTER_1"/>
    <property type="match status" value="1"/>
</dbReference>
<organism evidence="15 16">
    <name type="scientific">Terracoccus luteus</name>
    <dbReference type="NCBI Taxonomy" id="53356"/>
    <lineage>
        <taxon>Bacteria</taxon>
        <taxon>Bacillati</taxon>
        <taxon>Actinomycetota</taxon>
        <taxon>Actinomycetes</taxon>
        <taxon>Micrococcales</taxon>
        <taxon>Intrasporangiaceae</taxon>
        <taxon>Terracoccus</taxon>
    </lineage>
</organism>
<protein>
    <submittedName>
        <fullName evidence="15">Oligopeptide/dipeptide ABC transporter ATP-binding protein</fullName>
    </submittedName>
</protein>
<evidence type="ECO:0000259" key="14">
    <source>
        <dbReference type="PROSITE" id="PS50928"/>
    </source>
</evidence>
<feature type="domain" description="ABC transmembrane type-1" evidence="14">
    <location>
        <begin position="117"/>
        <end position="306"/>
    </location>
</feature>
<dbReference type="Pfam" id="PF00528">
    <property type="entry name" value="BPD_transp_1"/>
    <property type="match status" value="1"/>
</dbReference>
<dbReference type="GO" id="GO:0005886">
    <property type="term" value="C:plasma membrane"/>
    <property type="evidence" value="ECO:0007669"/>
    <property type="project" value="UniProtKB-SubCell"/>
</dbReference>
<dbReference type="InterPro" id="IPR027417">
    <property type="entry name" value="P-loop_NTPase"/>
</dbReference>
<keyword evidence="5" id="KW-1003">Cell membrane</keyword>
<dbReference type="Pfam" id="PF00005">
    <property type="entry name" value="ABC_tran"/>
    <property type="match status" value="1"/>
</dbReference>
<feature type="compositionally biased region" description="Gly residues" evidence="12">
    <location>
        <begin position="15"/>
        <end position="24"/>
    </location>
</feature>
<evidence type="ECO:0000256" key="2">
    <source>
        <dbReference type="ARBA" id="ARBA00004202"/>
    </source>
</evidence>
<feature type="transmembrane region" description="Helical" evidence="11">
    <location>
        <begin position="119"/>
        <end position="141"/>
    </location>
</feature>
<dbReference type="InterPro" id="IPR035906">
    <property type="entry name" value="MetI-like_sf"/>
</dbReference>
<comment type="similarity">
    <text evidence="3">Belongs to the ABC transporter superfamily.</text>
</comment>
<feature type="transmembrane region" description="Helical" evidence="11">
    <location>
        <begin position="50"/>
        <end position="78"/>
    </location>
</feature>
<evidence type="ECO:0000259" key="13">
    <source>
        <dbReference type="PROSITE" id="PS50893"/>
    </source>
</evidence>
<dbReference type="SUPFAM" id="SSF161098">
    <property type="entry name" value="MetI-like"/>
    <property type="match status" value="1"/>
</dbReference>
<evidence type="ECO:0000256" key="3">
    <source>
        <dbReference type="ARBA" id="ARBA00005417"/>
    </source>
</evidence>
<dbReference type="AlphaFoldDB" id="A0A495XW94"/>
<dbReference type="InterPro" id="IPR000515">
    <property type="entry name" value="MetI-like"/>
</dbReference>
<keyword evidence="8 15" id="KW-0067">ATP-binding</keyword>
<reference evidence="15 16" key="1">
    <citation type="submission" date="2018-10" db="EMBL/GenBank/DDBJ databases">
        <title>Sequencing the genomes of 1000 actinobacteria strains.</title>
        <authorList>
            <person name="Klenk H.-P."/>
        </authorList>
    </citation>
    <scope>NUCLEOTIDE SEQUENCE [LARGE SCALE GENOMIC DNA]</scope>
    <source>
        <strain evidence="15 16">DSM 44267</strain>
    </source>
</reference>
<evidence type="ECO:0000256" key="11">
    <source>
        <dbReference type="RuleBase" id="RU363032"/>
    </source>
</evidence>
<dbReference type="PANTHER" id="PTHR43297">
    <property type="entry name" value="OLIGOPEPTIDE TRANSPORT ATP-BINDING PROTEIN APPD"/>
    <property type="match status" value="1"/>
</dbReference>
<dbReference type="SUPFAM" id="SSF52540">
    <property type="entry name" value="P-loop containing nucleoside triphosphate hydrolases"/>
    <property type="match status" value="1"/>
</dbReference>
<proteinExistence type="inferred from homology"/>
<keyword evidence="10 11" id="KW-0472">Membrane</keyword>
<comment type="subcellular location">
    <subcellularLocation>
        <location evidence="11">Cell membrane</location>
        <topology evidence="11">Multi-pass membrane protein</topology>
    </subcellularLocation>
    <subcellularLocation>
        <location evidence="2">Cell membrane</location>
        <topology evidence="2">Peripheral membrane protein</topology>
    </subcellularLocation>
    <subcellularLocation>
        <location evidence="1">Membrane</location>
        <topology evidence="1">Multi-pass membrane protein</topology>
    </subcellularLocation>
</comment>
<dbReference type="OrthoDB" id="3677453at2"/>
<dbReference type="GO" id="GO:0005524">
    <property type="term" value="F:ATP binding"/>
    <property type="evidence" value="ECO:0007669"/>
    <property type="project" value="UniProtKB-KW"/>
</dbReference>
<evidence type="ECO:0000256" key="12">
    <source>
        <dbReference type="SAM" id="MobiDB-lite"/>
    </source>
</evidence>
<comment type="similarity">
    <text evidence="11">Belongs to the binding-protein-dependent transport system permease family.</text>
</comment>
<dbReference type="EMBL" id="RBXT01000001">
    <property type="protein sequence ID" value="RKT76733.1"/>
    <property type="molecule type" value="Genomic_DNA"/>
</dbReference>
<keyword evidence="6 11" id="KW-0812">Transmembrane</keyword>
<keyword evidence="9 11" id="KW-1133">Transmembrane helix</keyword>
<evidence type="ECO:0000256" key="5">
    <source>
        <dbReference type="ARBA" id="ARBA00022475"/>
    </source>
</evidence>
<accession>A0A495XW94</accession>
<name>A0A495XW94_9MICO</name>
<dbReference type="InterPro" id="IPR003593">
    <property type="entry name" value="AAA+_ATPase"/>
</dbReference>
<dbReference type="InterPro" id="IPR017871">
    <property type="entry name" value="ABC_transporter-like_CS"/>
</dbReference>
<keyword evidence="4 11" id="KW-0813">Transport</keyword>
<feature type="region of interest" description="Disordered" evidence="12">
    <location>
        <begin position="322"/>
        <end position="356"/>
    </location>
</feature>
<dbReference type="InterPro" id="IPR050388">
    <property type="entry name" value="ABC_Ni/Peptide_Import"/>
</dbReference>
<dbReference type="Pfam" id="PF08352">
    <property type="entry name" value="oligo_HPY"/>
    <property type="match status" value="1"/>
</dbReference>
<feature type="compositionally biased region" description="Low complexity" evidence="12">
    <location>
        <begin position="347"/>
        <end position="356"/>
    </location>
</feature>
<evidence type="ECO:0000313" key="15">
    <source>
        <dbReference type="EMBL" id="RKT76733.1"/>
    </source>
</evidence>
<dbReference type="SMART" id="SM00382">
    <property type="entry name" value="AAA"/>
    <property type="match status" value="1"/>
</dbReference>
<evidence type="ECO:0000256" key="8">
    <source>
        <dbReference type="ARBA" id="ARBA00022840"/>
    </source>
</evidence>
<keyword evidence="7" id="KW-0547">Nucleotide-binding</keyword>
<dbReference type="RefSeq" id="WP_121030173.1">
    <property type="nucleotide sequence ID" value="NZ_RBXT01000001.1"/>
</dbReference>
<feature type="domain" description="ABC transporter" evidence="13">
    <location>
        <begin position="387"/>
        <end position="637"/>
    </location>
</feature>
<dbReference type="Gene3D" id="3.40.50.300">
    <property type="entry name" value="P-loop containing nucleotide triphosphate hydrolases"/>
    <property type="match status" value="1"/>
</dbReference>
<evidence type="ECO:0000256" key="4">
    <source>
        <dbReference type="ARBA" id="ARBA00022448"/>
    </source>
</evidence>
<gene>
    <name evidence="15" type="ORF">DFJ68_0130</name>
</gene>
<feature type="region of interest" description="Disordered" evidence="12">
    <location>
        <begin position="1"/>
        <end position="40"/>
    </location>
</feature>
<dbReference type="PROSITE" id="PS50893">
    <property type="entry name" value="ABC_TRANSPORTER_2"/>
    <property type="match status" value="1"/>
</dbReference>
<keyword evidence="16" id="KW-1185">Reference proteome</keyword>
<evidence type="ECO:0000313" key="16">
    <source>
        <dbReference type="Proteomes" id="UP000278440"/>
    </source>
</evidence>
<feature type="transmembrane region" description="Helical" evidence="11">
    <location>
        <begin position="238"/>
        <end position="263"/>
    </location>
</feature>
<sequence length="707" mass="72679">MAQSQVAQAVPGQPGQLGGPGGELVAGPPGPAGPAGPASRRRSGARRWLAVLRTPVGLSASLLLGLVLVVAVLAPIIWGDRAEAVDTTRILEGASSDHWVGTDNLGRDLFFRVLVATRLSVGLALAATVIAVVAGLLLGTAPIVLGRRLGAPVVALVNIAVAFPGLLLALFFAVVFGVGTTGAVLAIGFAGAPSFARLTQTLAAGIADRDYVAAARLAGVSRLRLLVRHVLPNIGEPLVVNATIGAGGALLAFAGLSFLGLGVQAPAYDWGRLLQDGLGGIYVHPEGALAPGAAIVVAGLAFNLFGEAVAKGLGLTATVGRMPSDRRRRRGRAGDSVANNATAQRNSATTASAVSSVAPATTASGATVAAGATARTAVTADDREVVLDVADLTVRYPGADGPVTPVRGVGFTVHRGEGVGVVGESGSGKSLTALAVARLVETPGETEATRLTFLGHDLRGPLTKATRSVLGTSFAMVFQDPMTSFNPTQRIGRQLAEVSRTHAGLGRRQAMDRAVDRLRGVRVPAAERRARQYPHEFSGGMRQRAMIAMGLMGQPALVVADEPTTALDVTVQRQVLDLLAAVRRDGDVALLLISHDVAVVRQVCERVLVMYAGRIVEDLPSDRLATGALHPYTRALVATVPDMDVDRGRPLPVIAGRPVDPAHQPVGCAYAARCPLADDHCRAVDPPLVTVAGSGRVACWHAGEAGS</sequence>
<dbReference type="GO" id="GO:0015833">
    <property type="term" value="P:peptide transport"/>
    <property type="evidence" value="ECO:0007669"/>
    <property type="project" value="InterPro"/>
</dbReference>
<feature type="compositionally biased region" description="Polar residues" evidence="12">
    <location>
        <begin position="337"/>
        <end position="346"/>
    </location>
</feature>
<dbReference type="Proteomes" id="UP000278440">
    <property type="component" value="Unassembled WGS sequence"/>
</dbReference>
<feature type="transmembrane region" description="Helical" evidence="11">
    <location>
        <begin position="153"/>
        <end position="176"/>
    </location>
</feature>
<evidence type="ECO:0000256" key="9">
    <source>
        <dbReference type="ARBA" id="ARBA00022989"/>
    </source>
</evidence>
<evidence type="ECO:0000256" key="6">
    <source>
        <dbReference type="ARBA" id="ARBA00022692"/>
    </source>
</evidence>
<evidence type="ECO:0000256" key="7">
    <source>
        <dbReference type="ARBA" id="ARBA00022741"/>
    </source>
</evidence>
<dbReference type="GO" id="GO:0055085">
    <property type="term" value="P:transmembrane transport"/>
    <property type="evidence" value="ECO:0007669"/>
    <property type="project" value="InterPro"/>
</dbReference>
<dbReference type="InterPro" id="IPR013563">
    <property type="entry name" value="Oligopep_ABC_C"/>
</dbReference>
<dbReference type="PANTHER" id="PTHR43297:SF2">
    <property type="entry name" value="DIPEPTIDE TRANSPORT ATP-BINDING PROTEIN DPPD"/>
    <property type="match status" value="1"/>
</dbReference>
<dbReference type="NCBIfam" id="TIGR01727">
    <property type="entry name" value="oligo_HPY"/>
    <property type="match status" value="1"/>
</dbReference>
<dbReference type="PROSITE" id="PS50928">
    <property type="entry name" value="ABC_TM1"/>
    <property type="match status" value="1"/>
</dbReference>
<dbReference type="Gene3D" id="1.10.3720.10">
    <property type="entry name" value="MetI-like"/>
    <property type="match status" value="1"/>
</dbReference>
<dbReference type="InterPro" id="IPR003439">
    <property type="entry name" value="ABC_transporter-like_ATP-bd"/>
</dbReference>
<evidence type="ECO:0000256" key="10">
    <source>
        <dbReference type="ARBA" id="ARBA00023136"/>
    </source>
</evidence>
<comment type="caution">
    <text evidence="15">The sequence shown here is derived from an EMBL/GenBank/DDBJ whole genome shotgun (WGS) entry which is preliminary data.</text>
</comment>
<evidence type="ECO:0000256" key="1">
    <source>
        <dbReference type="ARBA" id="ARBA00004141"/>
    </source>
</evidence>
<dbReference type="FunFam" id="3.40.50.300:FF:000016">
    <property type="entry name" value="Oligopeptide ABC transporter ATP-binding component"/>
    <property type="match status" value="1"/>
</dbReference>